<dbReference type="Gene3D" id="3.40.50.300">
    <property type="entry name" value="P-loop containing nucleotide triphosphate hydrolases"/>
    <property type="match status" value="1"/>
</dbReference>
<dbReference type="AlphaFoldDB" id="A0A3Q1CGV7"/>
<dbReference type="InterPro" id="IPR045058">
    <property type="entry name" value="GIMA/IAN/Toc"/>
</dbReference>
<evidence type="ECO:0000313" key="7">
    <source>
        <dbReference type="Proteomes" id="UP001501940"/>
    </source>
</evidence>
<dbReference type="CDD" id="cd01852">
    <property type="entry name" value="AIG1"/>
    <property type="match status" value="1"/>
</dbReference>
<accession>A0A3Q1CGV7</accession>
<keyword evidence="2" id="KW-0547">Nucleotide-binding</keyword>
<evidence type="ECO:0000259" key="5">
    <source>
        <dbReference type="PROSITE" id="PS51720"/>
    </source>
</evidence>
<name>A0A3Q1CGV7_AMPOC</name>
<dbReference type="OMA" id="RVTIHCE"/>
<evidence type="ECO:0000256" key="4">
    <source>
        <dbReference type="SAM" id="Phobius"/>
    </source>
</evidence>
<reference evidence="6" key="3">
    <citation type="submission" date="2025-09" db="UniProtKB">
        <authorList>
            <consortium name="Ensembl"/>
        </authorList>
    </citation>
    <scope>IDENTIFICATION</scope>
</reference>
<dbReference type="Ensembl" id="ENSAOCT00000002003.2">
    <property type="protein sequence ID" value="ENSAOCP00000024754.2"/>
    <property type="gene ID" value="ENSAOCG00000011794.2"/>
</dbReference>
<comment type="similarity">
    <text evidence="1">Belongs to the TRAFAC class TrmE-Era-EngA-EngB-Septin-like GTPase superfamily. AIG1/Toc34/Toc159-like paraseptin GTPase family. IAN subfamily.</text>
</comment>
<dbReference type="InterPro" id="IPR027417">
    <property type="entry name" value="P-loop_NTPase"/>
</dbReference>
<reference evidence="6 7" key="1">
    <citation type="submission" date="2022-01" db="EMBL/GenBank/DDBJ databases">
        <title>A chromosome-scale genome assembly of the false clownfish, Amphiprion ocellaris.</title>
        <authorList>
            <person name="Ryu T."/>
        </authorList>
    </citation>
    <scope>NUCLEOTIDE SEQUENCE [LARGE SCALE GENOMIC DNA]</scope>
</reference>
<dbReference type="PROSITE" id="PS51720">
    <property type="entry name" value="G_AIG1"/>
    <property type="match status" value="1"/>
</dbReference>
<keyword evidence="3" id="KW-0342">GTP-binding</keyword>
<proteinExistence type="inferred from homology"/>
<keyword evidence="4" id="KW-0812">Transmembrane</keyword>
<keyword evidence="4" id="KW-0472">Membrane</keyword>
<dbReference type="Pfam" id="PF04548">
    <property type="entry name" value="AIG1"/>
    <property type="match status" value="1"/>
</dbReference>
<dbReference type="PANTHER" id="PTHR10903">
    <property type="entry name" value="GTPASE, IMAP FAMILY MEMBER-RELATED"/>
    <property type="match status" value="1"/>
</dbReference>
<dbReference type="GO" id="GO:0005525">
    <property type="term" value="F:GTP binding"/>
    <property type="evidence" value="ECO:0007669"/>
    <property type="project" value="UniProtKB-KW"/>
</dbReference>
<protein>
    <recommendedName>
        <fullName evidence="5">AIG1-type G domain-containing protein</fullName>
    </recommendedName>
</protein>
<evidence type="ECO:0000256" key="1">
    <source>
        <dbReference type="ARBA" id="ARBA00008535"/>
    </source>
</evidence>
<dbReference type="GeneTree" id="ENSGT01120000271858"/>
<feature type="transmembrane region" description="Helical" evidence="4">
    <location>
        <begin position="311"/>
        <end position="327"/>
    </location>
</feature>
<dbReference type="FunFam" id="3.40.50.300:FF:000366">
    <property type="entry name" value="GTPase, IMAP family member 2"/>
    <property type="match status" value="1"/>
</dbReference>
<feature type="domain" description="AIG1-type G" evidence="5">
    <location>
        <begin position="21"/>
        <end position="221"/>
    </location>
</feature>
<dbReference type="STRING" id="80972.ENSAOCP00000024754"/>
<dbReference type="OrthoDB" id="8954335at2759"/>
<sequence>GGYEDHLHINKHKILSSVHSTEPLRIMLIGKSGAGKSSSGNNILNKKVFKSDVELKRVTIHCERESGMVDDMPVTVIDTPGLFMKGCNKDEIVREILQRVKLQEPGPHVFVFVIPVGRMTQEDQDTNTLTEAIFGPRVWDYTIVLFTHGDHLNEKSIDNVITDSNASLRSFICKCRGGFHVFNNKNPEDPSQVTSLVQKIQTLKALNGGGYYKTELYPEEERRIRRKQESILAERDQVIRLKVKVLQKHFKGEQLKVKIKEMWREEEESSRKAAEEKVGKNSYFMKILKVIMSVLLVGLLAGWALQLPAGFLLVVAGVWIWMLFKMYPTIPGKIWRSYGTG</sequence>
<keyword evidence="4" id="KW-1133">Transmembrane helix</keyword>
<dbReference type="InterPro" id="IPR006703">
    <property type="entry name" value="G_AIG1"/>
</dbReference>
<keyword evidence="7" id="KW-1185">Reference proteome</keyword>
<evidence type="ECO:0000313" key="6">
    <source>
        <dbReference type="Ensembl" id="ENSAOCP00000024754.2"/>
    </source>
</evidence>
<dbReference type="PANTHER" id="PTHR10903:SF190">
    <property type="entry name" value="GTPASE IMAP FAMILY MEMBER 4-LIKE"/>
    <property type="match status" value="1"/>
</dbReference>
<organism evidence="6 7">
    <name type="scientific">Amphiprion ocellaris</name>
    <name type="common">Clown anemonefish</name>
    <dbReference type="NCBI Taxonomy" id="80972"/>
    <lineage>
        <taxon>Eukaryota</taxon>
        <taxon>Metazoa</taxon>
        <taxon>Chordata</taxon>
        <taxon>Craniata</taxon>
        <taxon>Vertebrata</taxon>
        <taxon>Euteleostomi</taxon>
        <taxon>Actinopterygii</taxon>
        <taxon>Neopterygii</taxon>
        <taxon>Teleostei</taxon>
        <taxon>Neoteleostei</taxon>
        <taxon>Acanthomorphata</taxon>
        <taxon>Ovalentaria</taxon>
        <taxon>Pomacentridae</taxon>
        <taxon>Amphiprion</taxon>
    </lineage>
</organism>
<evidence type="ECO:0000256" key="2">
    <source>
        <dbReference type="ARBA" id="ARBA00022741"/>
    </source>
</evidence>
<dbReference type="Proteomes" id="UP001501940">
    <property type="component" value="Chromosome 19"/>
</dbReference>
<dbReference type="SUPFAM" id="SSF52540">
    <property type="entry name" value="P-loop containing nucleoside triphosphate hydrolases"/>
    <property type="match status" value="1"/>
</dbReference>
<reference evidence="6" key="2">
    <citation type="submission" date="2025-08" db="UniProtKB">
        <authorList>
            <consortium name="Ensembl"/>
        </authorList>
    </citation>
    <scope>IDENTIFICATION</scope>
</reference>
<evidence type="ECO:0000256" key="3">
    <source>
        <dbReference type="ARBA" id="ARBA00023134"/>
    </source>
</evidence>